<feature type="compositionally biased region" description="Polar residues" evidence="1">
    <location>
        <begin position="33"/>
        <end position="51"/>
    </location>
</feature>
<dbReference type="InParanoid" id="A0A0C2WM16"/>
<dbReference type="EMBL" id="KN818269">
    <property type="protein sequence ID" value="KIL62597.1"/>
    <property type="molecule type" value="Genomic_DNA"/>
</dbReference>
<organism evidence="2 3">
    <name type="scientific">Amanita muscaria (strain Koide BX008)</name>
    <dbReference type="NCBI Taxonomy" id="946122"/>
    <lineage>
        <taxon>Eukaryota</taxon>
        <taxon>Fungi</taxon>
        <taxon>Dikarya</taxon>
        <taxon>Basidiomycota</taxon>
        <taxon>Agaricomycotina</taxon>
        <taxon>Agaricomycetes</taxon>
        <taxon>Agaricomycetidae</taxon>
        <taxon>Agaricales</taxon>
        <taxon>Pluteineae</taxon>
        <taxon>Amanitaceae</taxon>
        <taxon>Amanita</taxon>
    </lineage>
</organism>
<evidence type="ECO:0000313" key="3">
    <source>
        <dbReference type="Proteomes" id="UP000054549"/>
    </source>
</evidence>
<dbReference type="AlphaFoldDB" id="A0A0C2WM16"/>
<reference evidence="2 3" key="1">
    <citation type="submission" date="2014-04" db="EMBL/GenBank/DDBJ databases">
        <title>Evolutionary Origins and Diversification of the Mycorrhizal Mutualists.</title>
        <authorList>
            <consortium name="DOE Joint Genome Institute"/>
            <consortium name="Mycorrhizal Genomics Consortium"/>
            <person name="Kohler A."/>
            <person name="Kuo A."/>
            <person name="Nagy L.G."/>
            <person name="Floudas D."/>
            <person name="Copeland A."/>
            <person name="Barry K.W."/>
            <person name="Cichocki N."/>
            <person name="Veneault-Fourrey C."/>
            <person name="LaButti K."/>
            <person name="Lindquist E.A."/>
            <person name="Lipzen A."/>
            <person name="Lundell T."/>
            <person name="Morin E."/>
            <person name="Murat C."/>
            <person name="Riley R."/>
            <person name="Ohm R."/>
            <person name="Sun H."/>
            <person name="Tunlid A."/>
            <person name="Henrissat B."/>
            <person name="Grigoriev I.V."/>
            <person name="Hibbett D.S."/>
            <person name="Martin F."/>
        </authorList>
    </citation>
    <scope>NUCLEOTIDE SEQUENCE [LARGE SCALE GENOMIC DNA]</scope>
    <source>
        <strain evidence="2 3">Koide BX008</strain>
    </source>
</reference>
<feature type="non-terminal residue" evidence="2">
    <location>
        <position position="51"/>
    </location>
</feature>
<name>A0A0C2WM16_AMAMK</name>
<evidence type="ECO:0000256" key="1">
    <source>
        <dbReference type="SAM" id="MobiDB-lite"/>
    </source>
</evidence>
<protein>
    <submittedName>
        <fullName evidence="2">Uncharacterized protein</fullName>
    </submittedName>
</protein>
<dbReference type="HOGENOM" id="CLU_3111800_0_0_1"/>
<accession>A0A0C2WM16</accession>
<dbReference type="Proteomes" id="UP000054549">
    <property type="component" value="Unassembled WGS sequence"/>
</dbReference>
<keyword evidence="3" id="KW-1185">Reference proteome</keyword>
<evidence type="ECO:0000313" key="2">
    <source>
        <dbReference type="EMBL" id="KIL62597.1"/>
    </source>
</evidence>
<sequence length="51" mass="5693">MHLVNPAIDVVRSKNLQESRIPQEEGRKEGSMMRSSSLMVTSQSGVNFKCV</sequence>
<feature type="compositionally biased region" description="Basic and acidic residues" evidence="1">
    <location>
        <begin position="15"/>
        <end position="31"/>
    </location>
</feature>
<feature type="region of interest" description="Disordered" evidence="1">
    <location>
        <begin position="15"/>
        <end position="51"/>
    </location>
</feature>
<proteinExistence type="predicted"/>
<gene>
    <name evidence="2" type="ORF">M378DRAFT_165641</name>
</gene>